<evidence type="ECO:0008006" key="10">
    <source>
        <dbReference type="Google" id="ProtNLM"/>
    </source>
</evidence>
<comment type="caution">
    <text evidence="8">The sequence shown here is derived from an EMBL/GenBank/DDBJ whole genome shotgun (WGS) entry which is preliminary data.</text>
</comment>
<dbReference type="EMBL" id="JAEMGP010000010">
    <property type="protein sequence ID" value="KAG5204337.1"/>
    <property type="molecule type" value="Genomic_DNA"/>
</dbReference>
<evidence type="ECO:0000256" key="6">
    <source>
        <dbReference type="ARBA" id="ARBA00029445"/>
    </source>
</evidence>
<protein>
    <recommendedName>
        <fullName evidence="10">Transmembrane protein FAM155A</fullName>
    </recommendedName>
</protein>
<proteinExistence type="inferred from homology"/>
<comment type="similarity">
    <text evidence="6">Belongs to the NALF family.</text>
</comment>
<evidence type="ECO:0000256" key="3">
    <source>
        <dbReference type="ARBA" id="ARBA00022989"/>
    </source>
</evidence>
<dbReference type="AlphaFoldDB" id="A0A836A0N3"/>
<evidence type="ECO:0000256" key="2">
    <source>
        <dbReference type="ARBA" id="ARBA00022692"/>
    </source>
</evidence>
<feature type="region of interest" description="Disordered" evidence="7">
    <location>
        <begin position="549"/>
        <end position="576"/>
    </location>
</feature>
<feature type="compositionally biased region" description="Low complexity" evidence="7">
    <location>
        <begin position="558"/>
        <end position="576"/>
    </location>
</feature>
<evidence type="ECO:0000256" key="1">
    <source>
        <dbReference type="ARBA" id="ARBA00004141"/>
    </source>
</evidence>
<feature type="region of interest" description="Disordered" evidence="7">
    <location>
        <begin position="208"/>
        <end position="246"/>
    </location>
</feature>
<keyword evidence="3" id="KW-1133">Transmembrane helix</keyword>
<dbReference type="GO" id="GO:0098703">
    <property type="term" value="P:calcium ion import across plasma membrane"/>
    <property type="evidence" value="ECO:0007669"/>
    <property type="project" value="TreeGrafter"/>
</dbReference>
<evidence type="ECO:0000313" key="9">
    <source>
        <dbReference type="Proteomes" id="UP000664991"/>
    </source>
</evidence>
<dbReference type="PANTHER" id="PTHR15819:SF9">
    <property type="entry name" value="NALCN CHANNEL AUXILIARY FACTOR 1"/>
    <property type="match status" value="1"/>
</dbReference>
<name>A0A836A0N3_SHEEP</name>
<dbReference type="GO" id="GO:0005886">
    <property type="term" value="C:plasma membrane"/>
    <property type="evidence" value="ECO:0007669"/>
    <property type="project" value="TreeGrafter"/>
</dbReference>
<organism evidence="8 9">
    <name type="scientific">Ovis aries</name>
    <name type="common">Sheep</name>
    <dbReference type="NCBI Taxonomy" id="9940"/>
    <lineage>
        <taxon>Eukaryota</taxon>
        <taxon>Metazoa</taxon>
        <taxon>Chordata</taxon>
        <taxon>Craniata</taxon>
        <taxon>Vertebrata</taxon>
        <taxon>Euteleostomi</taxon>
        <taxon>Mammalia</taxon>
        <taxon>Eutheria</taxon>
        <taxon>Laurasiatheria</taxon>
        <taxon>Artiodactyla</taxon>
        <taxon>Ruminantia</taxon>
        <taxon>Pecora</taxon>
        <taxon>Bovidae</taxon>
        <taxon>Caprinae</taxon>
        <taxon>Ovis</taxon>
    </lineage>
</organism>
<feature type="compositionally biased region" description="Gly residues" evidence="7">
    <location>
        <begin position="220"/>
        <end position="233"/>
    </location>
</feature>
<dbReference type="InterPro" id="IPR055288">
    <property type="entry name" value="NALCN_aux_factor_1/2"/>
</dbReference>
<feature type="compositionally biased region" description="Basic and acidic residues" evidence="7">
    <location>
        <begin position="172"/>
        <end position="184"/>
    </location>
</feature>
<feature type="region of interest" description="Disordered" evidence="7">
    <location>
        <begin position="157"/>
        <end position="184"/>
    </location>
</feature>
<evidence type="ECO:0000313" key="8">
    <source>
        <dbReference type="EMBL" id="KAG5204337.1"/>
    </source>
</evidence>
<evidence type="ECO:0000256" key="5">
    <source>
        <dbReference type="ARBA" id="ARBA00023180"/>
    </source>
</evidence>
<keyword evidence="5" id="KW-0325">Glycoprotein</keyword>
<evidence type="ECO:0000256" key="4">
    <source>
        <dbReference type="ARBA" id="ARBA00023136"/>
    </source>
</evidence>
<dbReference type="Proteomes" id="UP000664991">
    <property type="component" value="Unassembled WGS sequence"/>
</dbReference>
<dbReference type="GO" id="GO:0015275">
    <property type="term" value="F:stretch-activated, monoatomic cation-selective, calcium channel activity"/>
    <property type="evidence" value="ECO:0007669"/>
    <property type="project" value="TreeGrafter"/>
</dbReference>
<keyword evidence="4" id="KW-0472">Membrane</keyword>
<sequence length="610" mass="66262">MSAWPKAAFDDGNERMKTAARCAMKNRSVENVEQTAKARSCHVPADGNSIVIGVFDSKGTSVVTGHRYDHVIFKLVSQVHSLYGIVGTALSCLGITLQAWCCEVCATGLTQALAGASLSTGERVGHRLDPGSFVRGMILLSDHLWFCAEAKLTRARDKEQQQQQQQQRQQRQRQEQRQRQRQHEPSWPALLASMGEPSPAAQAHRLLSASPSPTLPPSPGGGGGGKGGRGTDNGGKPPLPGNSARPAWRLETCYPQGASSGQCFTVESADAVCARNWSRGAAARGDQRQQTWGPPQPTPLWNLSDFYLSFCNSYTLWELFSGLSSPNTLNCSLDVVLKEGGEMTTCRQCVEAYQDYDHHAQEKYEEFESVLHKYLQSEEYSVKSCPEDCKVAPVVFRSGPPFTHSAVLSAFINCGGRGSRVKGGLGVWTGAGGRGPRVEVVSRRNKRTLDILKYGIERTGERSLWRETRLKRPVLMTLIGFNALEGTIGGDICTFKKTAYLMNPAANLGKEKDVAGKYMFMLLLIPPRLEPPLGRVLLSISPQRVGPVTEGLPSCNHSGDLPSSSGSGRPSAFPSSSSLRILTSHRHAQPPDLAACVKVWTVSPASSDLE</sequence>
<gene>
    <name evidence="8" type="ORF">JEQ12_002313</name>
</gene>
<accession>A0A836A0N3</accession>
<dbReference type="PANTHER" id="PTHR15819">
    <property type="entry name" value="TRANSMEMBRANE PROTEIN FAM155"/>
    <property type="match status" value="1"/>
</dbReference>
<keyword evidence="2" id="KW-0812">Transmembrane</keyword>
<comment type="subcellular location">
    <subcellularLocation>
        <location evidence="1">Membrane</location>
        <topology evidence="1">Multi-pass membrane protein</topology>
    </subcellularLocation>
</comment>
<evidence type="ECO:0000256" key="7">
    <source>
        <dbReference type="SAM" id="MobiDB-lite"/>
    </source>
</evidence>
<reference evidence="8 9" key="1">
    <citation type="submission" date="2020-12" db="EMBL/GenBank/DDBJ databases">
        <title>De novo assembly of Tibetan sheep genome.</title>
        <authorList>
            <person name="Li X."/>
        </authorList>
    </citation>
    <scope>NUCLEOTIDE SEQUENCE [LARGE SCALE GENOMIC DNA]</scope>
    <source>
        <tissue evidence="8">Heart</tissue>
    </source>
</reference>